<dbReference type="SUPFAM" id="SSF53383">
    <property type="entry name" value="PLP-dependent transferases"/>
    <property type="match status" value="1"/>
</dbReference>
<dbReference type="Pfam" id="PF01041">
    <property type="entry name" value="DegT_DnrJ_EryC1"/>
    <property type="match status" value="1"/>
</dbReference>
<dbReference type="Proteomes" id="UP000831327">
    <property type="component" value="Chromosome"/>
</dbReference>
<proteinExistence type="inferred from homology"/>
<dbReference type="EMBL" id="AP025637">
    <property type="protein sequence ID" value="BDG73486.1"/>
    <property type="molecule type" value="Genomic_DNA"/>
</dbReference>
<protein>
    <submittedName>
        <fullName evidence="3">dTDP-4-amino-4,6-dideoxy-D-glucose transaminase</fullName>
    </submittedName>
</protein>
<comment type="similarity">
    <text evidence="1 2">Belongs to the DegT/DnrJ/EryC1 family.</text>
</comment>
<evidence type="ECO:0000313" key="3">
    <source>
        <dbReference type="EMBL" id="BDG73486.1"/>
    </source>
</evidence>
<keyword evidence="2" id="KW-0663">Pyridoxal phosphate</keyword>
<evidence type="ECO:0000256" key="1">
    <source>
        <dbReference type="ARBA" id="ARBA00037999"/>
    </source>
</evidence>
<evidence type="ECO:0000256" key="2">
    <source>
        <dbReference type="RuleBase" id="RU004508"/>
    </source>
</evidence>
<dbReference type="InterPro" id="IPR015421">
    <property type="entry name" value="PyrdxlP-dep_Trfase_major"/>
</dbReference>
<organism evidence="3 4">
    <name type="scientific">Roseomonas fluvialis</name>
    <dbReference type="NCBI Taxonomy" id="1750527"/>
    <lineage>
        <taxon>Bacteria</taxon>
        <taxon>Pseudomonadati</taxon>
        <taxon>Pseudomonadota</taxon>
        <taxon>Alphaproteobacteria</taxon>
        <taxon>Acetobacterales</taxon>
        <taxon>Roseomonadaceae</taxon>
        <taxon>Roseomonas</taxon>
    </lineage>
</organism>
<dbReference type="Gene3D" id="3.40.640.10">
    <property type="entry name" value="Type I PLP-dependent aspartate aminotransferase-like (Major domain)"/>
    <property type="match status" value="1"/>
</dbReference>
<dbReference type="PIRSF" id="PIRSF000390">
    <property type="entry name" value="PLP_StrS"/>
    <property type="match status" value="1"/>
</dbReference>
<sequence>MKEAMENRSLSGNGKFTALCQELLERQLVARRALLTTSATAALEMATILANLSPGDEVIMPSFTFCSTANAVVLRGAVPVFVDIRPDTLNIDENAIEAAITPRTRAICVVHYAGVGAQMDAIMEIAERHGLIVIEDAAQAYHATFRGRPLGTFGAAGAISFHETKNLISGEGGALVVNDPSWAARAEIIWEKGTNRAAFARGEVARYTWVDVGSSFLPSELTAAFLLAQLEGGDDLTERRLAAWRRYDAALVPLEAAGVLSRPRVPQECSHNGHIYYVLARDAAVRDAALVRLREENVMAVMHYVPLHSAPAGRRFGRTAGPLPITDDLSSRLIRLPLHASITPQEQTRVVAALARVLAPAGWQPRDSAAITPPPATAPSVMAVMDDLRRAV</sequence>
<dbReference type="PANTHER" id="PTHR30244">
    <property type="entry name" value="TRANSAMINASE"/>
    <property type="match status" value="1"/>
</dbReference>
<name>A0ABM7Y6D4_9PROT</name>
<accession>A0ABM7Y6D4</accession>
<dbReference type="NCBIfam" id="NF008687">
    <property type="entry name" value="PRK11706.1"/>
    <property type="match status" value="1"/>
</dbReference>
<gene>
    <name evidence="3" type="ORF">Rmf_34150</name>
</gene>
<dbReference type="NCBIfam" id="TIGR02379">
    <property type="entry name" value="ECA_wecE"/>
    <property type="match status" value="1"/>
</dbReference>
<dbReference type="InterPro" id="IPR012749">
    <property type="entry name" value="WecE-like"/>
</dbReference>
<reference evidence="3 4" key="1">
    <citation type="journal article" date="2016" name="Microbes Environ.">
        <title>Phylogenetically diverse aerobic anoxygenic phototrophic bacteria isolated from epilithic biofilms in Tama river, Japan.</title>
        <authorList>
            <person name="Hirose S."/>
            <person name="Matsuura K."/>
            <person name="Haruta S."/>
        </authorList>
    </citation>
    <scope>NUCLEOTIDE SEQUENCE [LARGE SCALE GENOMIC DNA]</scope>
    <source>
        <strain evidence="3 4">S08</strain>
    </source>
</reference>
<dbReference type="PANTHER" id="PTHR30244:SF34">
    <property type="entry name" value="DTDP-4-AMINO-4,6-DIDEOXYGALACTOSE TRANSAMINASE"/>
    <property type="match status" value="1"/>
</dbReference>
<keyword evidence="4" id="KW-1185">Reference proteome</keyword>
<dbReference type="CDD" id="cd00616">
    <property type="entry name" value="AHBA_syn"/>
    <property type="match status" value="1"/>
</dbReference>
<dbReference type="InterPro" id="IPR015424">
    <property type="entry name" value="PyrdxlP-dep_Trfase"/>
</dbReference>
<evidence type="ECO:0000313" key="4">
    <source>
        <dbReference type="Proteomes" id="UP000831327"/>
    </source>
</evidence>
<dbReference type="InterPro" id="IPR000653">
    <property type="entry name" value="DegT/StrS_aminotransferase"/>
</dbReference>